<dbReference type="Proteomes" id="UP001501321">
    <property type="component" value="Unassembled WGS sequence"/>
</dbReference>
<dbReference type="RefSeq" id="WP_345013935.1">
    <property type="nucleotide sequence ID" value="NZ_BAABFC010000020.1"/>
</dbReference>
<evidence type="ECO:0000313" key="3">
    <source>
        <dbReference type="Proteomes" id="UP001501321"/>
    </source>
</evidence>
<reference evidence="3" key="1">
    <citation type="journal article" date="2019" name="Int. J. Syst. Evol. Microbiol.">
        <title>The Global Catalogue of Microorganisms (GCM) 10K type strain sequencing project: providing services to taxonomists for standard genome sequencing and annotation.</title>
        <authorList>
            <consortium name="The Broad Institute Genomics Platform"/>
            <consortium name="The Broad Institute Genome Sequencing Center for Infectious Disease"/>
            <person name="Wu L."/>
            <person name="Ma J."/>
        </authorList>
    </citation>
    <scope>NUCLEOTIDE SEQUENCE [LARGE SCALE GENOMIC DNA]</scope>
    <source>
        <strain evidence="3">JCM 32226</strain>
    </source>
</reference>
<organism evidence="2 3">
    <name type="scientific">Pseudaeromonas paramecii</name>
    <dbReference type="NCBI Taxonomy" id="2138166"/>
    <lineage>
        <taxon>Bacteria</taxon>
        <taxon>Pseudomonadati</taxon>
        <taxon>Pseudomonadota</taxon>
        <taxon>Gammaproteobacteria</taxon>
        <taxon>Aeromonadales</taxon>
        <taxon>Aeromonadaceae</taxon>
        <taxon>Pseudaeromonas</taxon>
    </lineage>
</organism>
<name>A0ABP8QFE1_9GAMM</name>
<dbReference type="EMBL" id="BAABFC010000020">
    <property type="protein sequence ID" value="GAA4502259.1"/>
    <property type="molecule type" value="Genomic_DNA"/>
</dbReference>
<comment type="caution">
    <text evidence="2">The sequence shown here is derived from an EMBL/GenBank/DDBJ whole genome shotgun (WGS) entry which is preliminary data.</text>
</comment>
<accession>A0ABP8QFE1</accession>
<feature type="chain" id="PRO_5046145602" description="Transglutaminase domain-containing protein" evidence="1">
    <location>
        <begin position="20"/>
        <end position="314"/>
    </location>
</feature>
<sequence>MLRTCVALLLTLLSQPMPAKQLAFYSQGAVLHYQWQTPDGQVLRLQSKLPPQTQVPALIDWRPAMADAYVYRALMQDAATQYPAQRFELHRQNGQWQMNYQVADAALGSEISQWLSQQRTQRWGEYLTQHYFVQDQDTLGQAVVRYDYARLVQTLAPELATLATQLQAVTEQAKPQQSPPNADDQRRLIGWMLDFVQSIPYRALGGEGGSRGLSFLLPRQVLAQNVGDCDSKMVLMAALLRSRFPKLPLQLVLVPNHALLAVGMAAQAEDRQLPNQGGVLLEVAGPGLYPPGQVAQTTQMYLDSGHFQAIEVAQ</sequence>
<keyword evidence="3" id="KW-1185">Reference proteome</keyword>
<proteinExistence type="predicted"/>
<evidence type="ECO:0000256" key="1">
    <source>
        <dbReference type="SAM" id="SignalP"/>
    </source>
</evidence>
<keyword evidence="1" id="KW-0732">Signal</keyword>
<protein>
    <recommendedName>
        <fullName evidence="4">Transglutaminase domain-containing protein</fullName>
    </recommendedName>
</protein>
<gene>
    <name evidence="2" type="ORF">GCM10023095_26600</name>
</gene>
<evidence type="ECO:0000313" key="2">
    <source>
        <dbReference type="EMBL" id="GAA4502259.1"/>
    </source>
</evidence>
<evidence type="ECO:0008006" key="4">
    <source>
        <dbReference type="Google" id="ProtNLM"/>
    </source>
</evidence>
<feature type="signal peptide" evidence="1">
    <location>
        <begin position="1"/>
        <end position="19"/>
    </location>
</feature>